<dbReference type="EMBL" id="CAJOBR010092160">
    <property type="protein sequence ID" value="CAF5142432.1"/>
    <property type="molecule type" value="Genomic_DNA"/>
</dbReference>
<proteinExistence type="predicted"/>
<name>A0A822G6M3_9BILA</name>
<gene>
    <name evidence="2" type="ORF">QYT958_LOCUS47822</name>
    <name evidence="1" type="ORF">UJA718_LOCUS47919</name>
</gene>
<evidence type="ECO:0000313" key="3">
    <source>
        <dbReference type="Proteomes" id="UP000663848"/>
    </source>
</evidence>
<keyword evidence="4" id="KW-1185">Reference proteome</keyword>
<accession>A0A822G6M3</accession>
<protein>
    <submittedName>
        <fullName evidence="2">Uncharacterized protein</fullName>
    </submittedName>
</protein>
<dbReference type="AlphaFoldDB" id="A0A822G6M3"/>
<evidence type="ECO:0000313" key="2">
    <source>
        <dbReference type="EMBL" id="CAF5142432.1"/>
    </source>
</evidence>
<reference evidence="2" key="1">
    <citation type="submission" date="2021-02" db="EMBL/GenBank/DDBJ databases">
        <authorList>
            <person name="Nowell W R."/>
        </authorList>
    </citation>
    <scope>NUCLEOTIDE SEQUENCE</scope>
</reference>
<evidence type="ECO:0000313" key="1">
    <source>
        <dbReference type="EMBL" id="CAF4954528.1"/>
    </source>
</evidence>
<feature type="non-terminal residue" evidence="2">
    <location>
        <position position="1"/>
    </location>
</feature>
<dbReference type="Proteomes" id="UP000663848">
    <property type="component" value="Unassembled WGS sequence"/>
</dbReference>
<comment type="caution">
    <text evidence="2">The sequence shown here is derived from an EMBL/GenBank/DDBJ whole genome shotgun (WGS) entry which is preliminary data.</text>
</comment>
<evidence type="ECO:0000313" key="4">
    <source>
        <dbReference type="Proteomes" id="UP000663873"/>
    </source>
</evidence>
<organism evidence="2 3">
    <name type="scientific">Rotaria socialis</name>
    <dbReference type="NCBI Taxonomy" id="392032"/>
    <lineage>
        <taxon>Eukaryota</taxon>
        <taxon>Metazoa</taxon>
        <taxon>Spiralia</taxon>
        <taxon>Gnathifera</taxon>
        <taxon>Rotifera</taxon>
        <taxon>Eurotatoria</taxon>
        <taxon>Bdelloidea</taxon>
        <taxon>Philodinida</taxon>
        <taxon>Philodinidae</taxon>
        <taxon>Rotaria</taxon>
    </lineage>
</organism>
<dbReference type="Proteomes" id="UP000663873">
    <property type="component" value="Unassembled WGS sequence"/>
</dbReference>
<sequence length="34" mass="3815">PPAIEEISDDEQQLTDQLLANDIELIIHNDGQVK</sequence>
<dbReference type="EMBL" id="CAJOBP010093323">
    <property type="protein sequence ID" value="CAF4954528.1"/>
    <property type="molecule type" value="Genomic_DNA"/>
</dbReference>